<reference evidence="2 3" key="1">
    <citation type="journal article" date="2012" name="Genome Biol.">
        <title>Genome and low-iron response of an oceanic diatom adapted to chronic iron limitation.</title>
        <authorList>
            <person name="Lommer M."/>
            <person name="Specht M."/>
            <person name="Roy A.S."/>
            <person name="Kraemer L."/>
            <person name="Andreson R."/>
            <person name="Gutowska M.A."/>
            <person name="Wolf J."/>
            <person name="Bergner S.V."/>
            <person name="Schilhabel M.B."/>
            <person name="Klostermeier U.C."/>
            <person name="Beiko R.G."/>
            <person name="Rosenstiel P."/>
            <person name="Hippler M."/>
            <person name="Laroche J."/>
        </authorList>
    </citation>
    <scope>NUCLEOTIDE SEQUENCE [LARGE SCALE GENOMIC DNA]</scope>
    <source>
        <strain evidence="2 3">CCMP1005</strain>
    </source>
</reference>
<sequence length="234" mass="25578">MLKDFDNEETADVKFEVGGAVESATGRRKRAKASTTTFHAHHIFLRLNAPALADMCNPGDVSAPTAINNIQPATFKDLLYYCYGGKISGDNLRQNSKEMIEAADRFGVVNLKLEAEACYVDTVELTFDNIIGVVSYADSKNLALLKERCMDFLSSANKMEVARKVSFDDMPPRLVKDLMVAQARGETKSSASGDLDMMRVSQLRQLAHDKGLGVDGSREMLIASIEDNGEGGET</sequence>
<keyword evidence="3" id="KW-1185">Reference proteome</keyword>
<dbReference type="Gene3D" id="1.25.40.420">
    <property type="match status" value="1"/>
</dbReference>
<dbReference type="InterPro" id="IPR000210">
    <property type="entry name" value="BTB/POZ_dom"/>
</dbReference>
<dbReference type="CDD" id="cd18186">
    <property type="entry name" value="BTB_POZ_ZBTB_KLHL-like"/>
    <property type="match status" value="1"/>
</dbReference>
<dbReference type="InterPro" id="IPR011333">
    <property type="entry name" value="SKP1/BTB/POZ_sf"/>
</dbReference>
<evidence type="ECO:0000259" key="1">
    <source>
        <dbReference type="PROSITE" id="PS50800"/>
    </source>
</evidence>
<dbReference type="PROSITE" id="PS50800">
    <property type="entry name" value="SAP"/>
    <property type="match status" value="1"/>
</dbReference>
<dbReference type="EMBL" id="AGNL01036739">
    <property type="protein sequence ID" value="EJK53921.1"/>
    <property type="molecule type" value="Genomic_DNA"/>
</dbReference>
<name>K0RYI4_THAOC</name>
<dbReference type="Pfam" id="PF00651">
    <property type="entry name" value="BTB"/>
    <property type="match status" value="1"/>
</dbReference>
<dbReference type="PANTHER" id="PTHR24413">
    <property type="entry name" value="SPECKLE-TYPE POZ PROTEIN"/>
    <property type="match status" value="1"/>
</dbReference>
<comment type="caution">
    <text evidence="2">The sequence shown here is derived from an EMBL/GenBank/DDBJ whole genome shotgun (WGS) entry which is preliminary data.</text>
</comment>
<accession>K0RYI4</accession>
<feature type="domain" description="SAP" evidence="1">
    <location>
        <begin position="195"/>
        <end position="229"/>
    </location>
</feature>
<protein>
    <recommendedName>
        <fullName evidence="1">SAP domain-containing protein</fullName>
    </recommendedName>
</protein>
<dbReference type="SUPFAM" id="SSF54695">
    <property type="entry name" value="POZ domain"/>
    <property type="match status" value="1"/>
</dbReference>
<dbReference type="AlphaFoldDB" id="K0RYI4"/>
<evidence type="ECO:0000313" key="2">
    <source>
        <dbReference type="EMBL" id="EJK53921.1"/>
    </source>
</evidence>
<dbReference type="CDD" id="cd14733">
    <property type="entry name" value="BACK"/>
    <property type="match status" value="1"/>
</dbReference>
<organism evidence="2 3">
    <name type="scientific">Thalassiosira oceanica</name>
    <name type="common">Marine diatom</name>
    <dbReference type="NCBI Taxonomy" id="159749"/>
    <lineage>
        <taxon>Eukaryota</taxon>
        <taxon>Sar</taxon>
        <taxon>Stramenopiles</taxon>
        <taxon>Ochrophyta</taxon>
        <taxon>Bacillariophyta</taxon>
        <taxon>Coscinodiscophyceae</taxon>
        <taxon>Thalassiosirophycidae</taxon>
        <taxon>Thalassiosirales</taxon>
        <taxon>Thalassiosiraceae</taxon>
        <taxon>Thalassiosira</taxon>
    </lineage>
</organism>
<dbReference type="InterPro" id="IPR003034">
    <property type="entry name" value="SAP_dom"/>
</dbReference>
<dbReference type="Proteomes" id="UP000266841">
    <property type="component" value="Unassembled WGS sequence"/>
</dbReference>
<gene>
    <name evidence="2" type="ORF">THAOC_26551</name>
</gene>
<dbReference type="OrthoDB" id="45051at2759"/>
<dbReference type="Gene3D" id="3.30.710.10">
    <property type="entry name" value="Potassium Channel Kv1.1, Chain A"/>
    <property type="match status" value="1"/>
</dbReference>
<evidence type="ECO:0000313" key="3">
    <source>
        <dbReference type="Proteomes" id="UP000266841"/>
    </source>
</evidence>
<proteinExistence type="predicted"/>